<keyword evidence="3" id="KW-1185">Reference proteome</keyword>
<proteinExistence type="predicted"/>
<gene>
    <name evidence="2" type="ORF">LTRI10_LOCUS53195</name>
</gene>
<organism evidence="2 3">
    <name type="scientific">Linum trigynum</name>
    <dbReference type="NCBI Taxonomy" id="586398"/>
    <lineage>
        <taxon>Eukaryota</taxon>
        <taxon>Viridiplantae</taxon>
        <taxon>Streptophyta</taxon>
        <taxon>Embryophyta</taxon>
        <taxon>Tracheophyta</taxon>
        <taxon>Spermatophyta</taxon>
        <taxon>Magnoliopsida</taxon>
        <taxon>eudicotyledons</taxon>
        <taxon>Gunneridae</taxon>
        <taxon>Pentapetalae</taxon>
        <taxon>rosids</taxon>
        <taxon>fabids</taxon>
        <taxon>Malpighiales</taxon>
        <taxon>Linaceae</taxon>
        <taxon>Linum</taxon>
    </lineage>
</organism>
<evidence type="ECO:0000313" key="3">
    <source>
        <dbReference type="Proteomes" id="UP001497516"/>
    </source>
</evidence>
<dbReference type="Proteomes" id="UP001497516">
    <property type="component" value="Chromosome 9"/>
</dbReference>
<evidence type="ECO:0000313" key="2">
    <source>
        <dbReference type="EMBL" id="CAL1414004.1"/>
    </source>
</evidence>
<evidence type="ECO:0000256" key="1">
    <source>
        <dbReference type="SAM" id="MobiDB-lite"/>
    </source>
</evidence>
<dbReference type="AlphaFoldDB" id="A0AAV2GTI5"/>
<reference evidence="2 3" key="1">
    <citation type="submission" date="2024-04" db="EMBL/GenBank/DDBJ databases">
        <authorList>
            <person name="Fracassetti M."/>
        </authorList>
    </citation>
    <scope>NUCLEOTIDE SEQUENCE [LARGE SCALE GENOMIC DNA]</scope>
</reference>
<name>A0AAV2GTI5_9ROSI</name>
<protein>
    <submittedName>
        <fullName evidence="2">Uncharacterized protein</fullName>
    </submittedName>
</protein>
<feature type="region of interest" description="Disordered" evidence="1">
    <location>
        <begin position="37"/>
        <end position="64"/>
    </location>
</feature>
<dbReference type="EMBL" id="OZ034822">
    <property type="protein sequence ID" value="CAL1414004.1"/>
    <property type="molecule type" value="Genomic_DNA"/>
</dbReference>
<sequence>MVASILRERRDHEVEDPAALSDVDWVAVGGFSVVSTRPVRGSTGRVSRGPPLRPMASIGGGGRTPALNRIRWTGSEACAPTDNQYLEKKNHTGCMVVNKEGYH</sequence>
<accession>A0AAV2GTI5</accession>